<accession>A0A9Q5HXI8</accession>
<feature type="compositionally biased region" description="Polar residues" evidence="1">
    <location>
        <begin position="296"/>
        <end position="305"/>
    </location>
</feature>
<feature type="compositionally biased region" description="Basic residues" evidence="1">
    <location>
        <begin position="673"/>
        <end position="683"/>
    </location>
</feature>
<gene>
    <name evidence="2" type="ORF">A7U60_g4984</name>
</gene>
<keyword evidence="3" id="KW-1185">Reference proteome</keyword>
<feature type="compositionally biased region" description="Polar residues" evidence="1">
    <location>
        <begin position="59"/>
        <end position="68"/>
    </location>
</feature>
<feature type="compositionally biased region" description="Polar residues" evidence="1">
    <location>
        <begin position="244"/>
        <end position="255"/>
    </location>
</feature>
<dbReference type="AlphaFoldDB" id="A0A9Q5HXI8"/>
<feature type="compositionally biased region" description="Low complexity" evidence="1">
    <location>
        <begin position="528"/>
        <end position="550"/>
    </location>
</feature>
<feature type="compositionally biased region" description="Basic and acidic residues" evidence="1">
    <location>
        <begin position="165"/>
        <end position="177"/>
    </location>
</feature>
<evidence type="ECO:0000313" key="2">
    <source>
        <dbReference type="EMBL" id="OCB87850.1"/>
    </source>
</evidence>
<comment type="caution">
    <text evidence="2">The sequence shown here is derived from an EMBL/GenBank/DDBJ whole genome shotgun (WGS) entry which is preliminary data.</text>
</comment>
<feature type="compositionally biased region" description="Low complexity" evidence="1">
    <location>
        <begin position="268"/>
        <end position="280"/>
    </location>
</feature>
<feature type="compositionally biased region" description="Polar residues" evidence="1">
    <location>
        <begin position="155"/>
        <end position="164"/>
    </location>
</feature>
<feature type="region of interest" description="Disordered" evidence="1">
    <location>
        <begin position="661"/>
        <end position="683"/>
    </location>
</feature>
<feature type="compositionally biased region" description="Low complexity" evidence="1">
    <location>
        <begin position="178"/>
        <end position="199"/>
    </location>
</feature>
<sequence length="683" mass="74805">MRQTISHTTTADPWASASNAARTEPLRLIKRRPRTPGLIEDNGSSSARIVNRHTKEVENLSSSVPQRPSRNDSPASFFDPDDPAFSNDPYHHPDHDGLSPTVDVSKANEEGGSPVSRYSSQSEVEPPPSYDDSTSVPALSQNGHIRRPHLEEETTTSLVTGNSSKDARSSNHTRDKAQTSCSPLSSPHSSSPNLPQSQQGTQDDMTDQEELLAYLGDYDYRSGPGGVPGLNIPMSLRPHGGLPVTTQPPADQQGRTRPVPDNTGLLRSTTMPSSTTRTVSEPLARTNTERPHLQRRGNTTSNAPTTRRGPADLDRIDELDETLGIPLHHRGPYDMRGKVDTPLPRVIPVDRQHQLQSPAKQHVLVATTPLNAPPPPIPFKLNLKPGELLTRVPPSRSQTTPPERVTPAPMITYPRTAAEQPMYERPRPAEQNYADRGNVYQEIRRNEWSPEQLYESHSRSPAPVLPRDARRQPYHPDTRTNSMPSSANTSRSDLRPDIPPNPHPRVQEERTTAQRHVSFQQPPPQQISALSRSISQPASSSSPSLHSASSGPFRAPPSAAHRPKRIVMPAPLRQQNQNNTYTLPSELIRGTGQNGVIGRPAPAAQPTAAIIPIHDPKKSNFLLKKRASTGASTHHIHNHLAPDRIPSSKGFFGLGLGFGKGITPESESSLPKANRKLSKRGKV</sequence>
<feature type="compositionally biased region" description="Polar residues" evidence="1">
    <location>
        <begin position="1"/>
        <end position="21"/>
    </location>
</feature>
<feature type="region of interest" description="Disordered" evidence="1">
    <location>
        <begin position="1"/>
        <end position="312"/>
    </location>
</feature>
<name>A0A9Q5HXI8_SANBA</name>
<feature type="compositionally biased region" description="Polar residues" evidence="1">
    <location>
        <begin position="479"/>
        <end position="491"/>
    </location>
</feature>
<dbReference type="OrthoDB" id="2684446at2759"/>
<organism evidence="2 3">
    <name type="scientific">Sanghuangporus baumii</name>
    <name type="common">Phellinus baumii</name>
    <dbReference type="NCBI Taxonomy" id="108892"/>
    <lineage>
        <taxon>Eukaryota</taxon>
        <taxon>Fungi</taxon>
        <taxon>Dikarya</taxon>
        <taxon>Basidiomycota</taxon>
        <taxon>Agaricomycotina</taxon>
        <taxon>Agaricomycetes</taxon>
        <taxon>Hymenochaetales</taxon>
        <taxon>Hymenochaetaceae</taxon>
        <taxon>Sanghuangporus</taxon>
    </lineage>
</organism>
<feature type="compositionally biased region" description="Basic and acidic residues" evidence="1">
    <location>
        <begin position="467"/>
        <end position="478"/>
    </location>
</feature>
<feature type="region of interest" description="Disordered" evidence="1">
    <location>
        <begin position="389"/>
        <end position="435"/>
    </location>
</feature>
<evidence type="ECO:0000256" key="1">
    <source>
        <dbReference type="SAM" id="MobiDB-lite"/>
    </source>
</evidence>
<evidence type="ECO:0000313" key="3">
    <source>
        <dbReference type="Proteomes" id="UP000757232"/>
    </source>
</evidence>
<dbReference type="EMBL" id="LNZH02000187">
    <property type="protein sequence ID" value="OCB87850.1"/>
    <property type="molecule type" value="Genomic_DNA"/>
</dbReference>
<protein>
    <submittedName>
        <fullName evidence="2">Uncharacterized protein</fullName>
    </submittedName>
</protein>
<reference evidence="2" key="1">
    <citation type="submission" date="2016-06" db="EMBL/GenBank/DDBJ databases">
        <title>Draft Genome sequence of the fungus Inonotus baumii.</title>
        <authorList>
            <person name="Zhu H."/>
            <person name="Lin W."/>
        </authorList>
    </citation>
    <scope>NUCLEOTIDE SEQUENCE</scope>
    <source>
        <strain evidence="2">821</strain>
    </source>
</reference>
<proteinExistence type="predicted"/>
<feature type="compositionally biased region" description="Low complexity" evidence="1">
    <location>
        <begin position="71"/>
        <end position="88"/>
    </location>
</feature>
<dbReference type="Proteomes" id="UP000757232">
    <property type="component" value="Unassembled WGS sequence"/>
</dbReference>
<feature type="compositionally biased region" description="Polar residues" evidence="1">
    <location>
        <begin position="131"/>
        <end position="143"/>
    </location>
</feature>
<feature type="region of interest" description="Disordered" evidence="1">
    <location>
        <begin position="450"/>
        <end position="561"/>
    </location>
</feature>